<evidence type="ECO:0000259" key="3">
    <source>
        <dbReference type="Pfam" id="PF14330"/>
    </source>
</evidence>
<feature type="region of interest" description="Disordered" evidence="1">
    <location>
        <begin position="491"/>
        <end position="527"/>
    </location>
</feature>
<evidence type="ECO:0000259" key="2">
    <source>
        <dbReference type="Pfam" id="PF07287"/>
    </source>
</evidence>
<feature type="domain" description="Acyclic terpene utilisation N-terminal" evidence="2">
    <location>
        <begin position="187"/>
        <end position="413"/>
    </location>
</feature>
<evidence type="ECO:0000313" key="4">
    <source>
        <dbReference type="EMBL" id="KAK7751990.1"/>
    </source>
</evidence>
<dbReference type="Pfam" id="PF14330">
    <property type="entry name" value="DUF4387"/>
    <property type="match status" value="1"/>
</dbReference>
<sequence>MVPALIHDGAEDAPLPAPADADAPLTPLCHIVTATGMLGYGVKEAETRAVLERLVPTGVPTAIIVDAGSTDSGPSKLALGSTTAPRKAYLRDLAQLLRLVHAFRVPLIFSSAGGDGSDDHVRLMLEIIEEIASEPENAHYKFKTIAIFAEVEKTLVLDRLRRGKISGCGAAVPRLTEEAVAGSPRVVAQLGPEPFTDAMRAHPDFDIIVGGRAYDPAPHVGYATWLAGLAGEDDERDGLGTARAQRNYGAFTHVGKILECGGVCAEPKSHGAHATIYRGGAFDIAPIDPAARCTPLTVGAHTLYEKARPDILSGPGGALDIRGSTFEPLADGRTVRIRGSLFRFSTEEGRPYQFKLEAARVVGYRSMYMGSFHDPILIDQLDVLLQRVKDYVALQHKAAEGTWDLGFHIYGRGTPVVFLVGEAIASTQELASSVANIARIACIHGNYPGQRATSGNFAFGIGGKMEIECGPCAEFSLYHLMDLEPGEERFQVDTEEQQTNGSTSSHHHTTNGNGTTTTNGNGASHQHPRLRVTHSVSFIGRGEQQQQPKQADHFRDHTQTSTPTPAPTPAETSRGAPPAALPAEILRGEKLPAVLGDLARVRSKNAGPFEVTYDAMFSSEAVYHLVKRSGLLSDTKAVAAAVGCDAGDVIWEGFFDPALAYKITVPRLTAAREGRGAESGDGRKVVVASGSFMESDVHASQKYIGFLNMKLPEELVASLVKSAQW</sequence>
<evidence type="ECO:0008006" key="6">
    <source>
        <dbReference type="Google" id="ProtNLM"/>
    </source>
</evidence>
<dbReference type="InterPro" id="IPR025496">
    <property type="entry name" value="DUF4387"/>
</dbReference>
<evidence type="ECO:0000313" key="5">
    <source>
        <dbReference type="Proteomes" id="UP001320420"/>
    </source>
</evidence>
<comment type="caution">
    <text evidence="4">The sequence shown here is derived from an EMBL/GenBank/DDBJ whole genome shotgun (WGS) entry which is preliminary data.</text>
</comment>
<feature type="domain" description="DUF4387" evidence="3">
    <location>
        <begin position="595"/>
        <end position="709"/>
    </location>
</feature>
<gene>
    <name evidence="4" type="ORF">SLS62_005952</name>
</gene>
<proteinExistence type="predicted"/>
<keyword evidence="5" id="KW-1185">Reference proteome</keyword>
<dbReference type="EMBL" id="JAKJXP020000042">
    <property type="protein sequence ID" value="KAK7751990.1"/>
    <property type="molecule type" value="Genomic_DNA"/>
</dbReference>
<organism evidence="4 5">
    <name type="scientific">Diatrype stigma</name>
    <dbReference type="NCBI Taxonomy" id="117547"/>
    <lineage>
        <taxon>Eukaryota</taxon>
        <taxon>Fungi</taxon>
        <taxon>Dikarya</taxon>
        <taxon>Ascomycota</taxon>
        <taxon>Pezizomycotina</taxon>
        <taxon>Sordariomycetes</taxon>
        <taxon>Xylariomycetidae</taxon>
        <taxon>Xylariales</taxon>
        <taxon>Diatrypaceae</taxon>
        <taxon>Diatrype</taxon>
    </lineage>
</organism>
<feature type="compositionally biased region" description="Low complexity" evidence="1">
    <location>
        <begin position="559"/>
        <end position="573"/>
    </location>
</feature>
<dbReference type="InterPro" id="IPR010839">
    <property type="entry name" value="AtuA_N"/>
</dbReference>
<feature type="compositionally biased region" description="Low complexity" evidence="1">
    <location>
        <begin position="499"/>
        <end position="522"/>
    </location>
</feature>
<feature type="region of interest" description="Disordered" evidence="1">
    <location>
        <begin position="542"/>
        <end position="577"/>
    </location>
</feature>
<name>A0AAN9UTP1_9PEZI</name>
<dbReference type="Proteomes" id="UP001320420">
    <property type="component" value="Unassembled WGS sequence"/>
</dbReference>
<dbReference type="Pfam" id="PF07287">
    <property type="entry name" value="AtuA"/>
    <property type="match status" value="1"/>
</dbReference>
<protein>
    <recommendedName>
        <fullName evidence="6">Caib baif family enzyme</fullName>
    </recommendedName>
</protein>
<evidence type="ECO:0000256" key="1">
    <source>
        <dbReference type="SAM" id="MobiDB-lite"/>
    </source>
</evidence>
<accession>A0AAN9UTP1</accession>
<dbReference type="AlphaFoldDB" id="A0AAN9UTP1"/>
<reference evidence="4 5" key="1">
    <citation type="submission" date="2024-02" db="EMBL/GenBank/DDBJ databases">
        <title>De novo assembly and annotation of 12 fungi associated with fruit tree decline syndrome in Ontario, Canada.</title>
        <authorList>
            <person name="Sulman M."/>
            <person name="Ellouze W."/>
            <person name="Ilyukhin E."/>
        </authorList>
    </citation>
    <scope>NUCLEOTIDE SEQUENCE [LARGE SCALE GENOMIC DNA]</scope>
    <source>
        <strain evidence="4 5">M11/M66-122</strain>
    </source>
</reference>